<dbReference type="CDD" id="cd09272">
    <property type="entry name" value="RNase_HI_RT_Ty1"/>
    <property type="match status" value="1"/>
</dbReference>
<evidence type="ECO:0000259" key="2">
    <source>
        <dbReference type="Pfam" id="PF25597"/>
    </source>
</evidence>
<dbReference type="Pfam" id="PF07727">
    <property type="entry name" value="RVT_2"/>
    <property type="match status" value="2"/>
</dbReference>
<feature type="domain" description="Reverse transcriptase Ty1/copia-type" evidence="1">
    <location>
        <begin position="372"/>
        <end position="474"/>
    </location>
</feature>
<dbReference type="InterPro" id="IPR057670">
    <property type="entry name" value="SH3_retrovirus"/>
</dbReference>
<reference evidence="3 4" key="1">
    <citation type="journal article" date="2018" name="PLoS Genet.">
        <title>Population sequencing reveals clonal diversity and ancestral inbreeding in the grapevine cultivar Chardonnay.</title>
        <authorList>
            <person name="Roach M.J."/>
            <person name="Johnson D.L."/>
            <person name="Bohlmann J."/>
            <person name="van Vuuren H.J."/>
            <person name="Jones S.J."/>
            <person name="Pretorius I.S."/>
            <person name="Schmidt S.A."/>
            <person name="Borneman A.R."/>
        </authorList>
    </citation>
    <scope>NUCLEOTIDE SEQUENCE [LARGE SCALE GENOMIC DNA]</scope>
    <source>
        <strain evidence="4">cv. Chardonnay</strain>
        <tissue evidence="3">Leaf</tissue>
    </source>
</reference>
<sequence length="709" mass="78958">MATKSSTFSSVISGSPMITSEKLIDSEIICPGLPLWSFGLWVKIASLKEEFLTVMPLTTDVGDQRTQIDKFFMVLTLIGLHPDLETFLKLALEEDAVGKRGRGQCPHCTYYNKLGYTRDRCYQLHGRPPRTAHATKSASVASVAQTSNASTCLTHTSSLGPWILDSGTYDHMSGLVSLILSFPYLSILSFMPLSDRSTGKTIGIGRESQGLYHLTAPSTPAVCISTDAPLLIHNRLGHPSLSKFQKMDKLSVRATKCIFLGYSKLQKGYRCYSSETHCYFLSAYVTFFEDSPFFSTSESLPVSEVLPLPIISPPDVPADSLPILRLLLPRLCLLLLTYPLLFGKSTPEALSHPGWQQGMLVVVWVYTVKVGPDGQIASVRLLLSMAAVRSWPLYQLDIKNAFLHGDLAEEVYIEQPPGFVAQGESGLVCRLRRSLYGLKQSPQAWFSRFSSIVQEFDMFRSTADHSVFYHHNSSVQCIYLTKDLGKLKYFLGIEIAQSSSGVVLSQRKYALDILEETGMLDCKPVDTPMDPNVKLIPGQGEPLGDHGRYRRLVGKLNYLTITRLDISFPVSVVSQFLQSPCDSHWDVVIRILRYIKSTPGQGVLYENRGHTQVVGYTDADWAGSSTDRRSTSGYCVFIGGNLISWKNKKQDVVARSSAETEYRAMALATCELIWLKHLIRELRFGKDEQMKLICDNQAALYIASNPIFP</sequence>
<dbReference type="InterPro" id="IPR013103">
    <property type="entry name" value="RVT_2"/>
</dbReference>
<dbReference type="EMBL" id="QGNW01001163">
    <property type="protein sequence ID" value="RVW52739.1"/>
    <property type="molecule type" value="Genomic_DNA"/>
</dbReference>
<dbReference type="SUPFAM" id="SSF56672">
    <property type="entry name" value="DNA/RNA polymerases"/>
    <property type="match status" value="1"/>
</dbReference>
<organism evidence="3 4">
    <name type="scientific">Vitis vinifera</name>
    <name type="common">Grape</name>
    <dbReference type="NCBI Taxonomy" id="29760"/>
    <lineage>
        <taxon>Eukaryota</taxon>
        <taxon>Viridiplantae</taxon>
        <taxon>Streptophyta</taxon>
        <taxon>Embryophyta</taxon>
        <taxon>Tracheophyta</taxon>
        <taxon>Spermatophyta</taxon>
        <taxon>Magnoliopsida</taxon>
        <taxon>eudicotyledons</taxon>
        <taxon>Gunneridae</taxon>
        <taxon>Pentapetalae</taxon>
        <taxon>rosids</taxon>
        <taxon>Vitales</taxon>
        <taxon>Vitaceae</taxon>
        <taxon>Viteae</taxon>
        <taxon>Vitis</taxon>
    </lineage>
</organism>
<dbReference type="Proteomes" id="UP000288805">
    <property type="component" value="Unassembled WGS sequence"/>
</dbReference>
<dbReference type="InterPro" id="IPR043502">
    <property type="entry name" value="DNA/RNA_pol_sf"/>
</dbReference>
<gene>
    <name evidence="3" type="primary">RE2_927</name>
    <name evidence="3" type="ORF">CK203_091138</name>
</gene>
<comment type="caution">
    <text evidence="3">The sequence shown here is derived from an EMBL/GenBank/DDBJ whole genome shotgun (WGS) entry which is preliminary data.</text>
</comment>
<evidence type="ECO:0000259" key="1">
    <source>
        <dbReference type="Pfam" id="PF07727"/>
    </source>
</evidence>
<name>A0A438EYA9_VITVI</name>
<dbReference type="Pfam" id="PF25597">
    <property type="entry name" value="SH3_retrovirus"/>
    <property type="match status" value="1"/>
</dbReference>
<dbReference type="AlphaFoldDB" id="A0A438EYA9"/>
<feature type="domain" description="Reverse transcriptase Ty1/copia-type" evidence="1">
    <location>
        <begin position="481"/>
        <end position="529"/>
    </location>
</feature>
<evidence type="ECO:0000313" key="4">
    <source>
        <dbReference type="Proteomes" id="UP000288805"/>
    </source>
</evidence>
<dbReference type="PANTHER" id="PTHR11439:SF484">
    <property type="entry name" value="REVERSE TRANSCRIPTASE TY1_COPIA-TYPE DOMAIN-CONTAINING PROTEIN"/>
    <property type="match status" value="1"/>
</dbReference>
<evidence type="ECO:0000313" key="3">
    <source>
        <dbReference type="EMBL" id="RVW52739.1"/>
    </source>
</evidence>
<dbReference type="PANTHER" id="PTHR11439">
    <property type="entry name" value="GAG-POL-RELATED RETROTRANSPOSON"/>
    <property type="match status" value="1"/>
</dbReference>
<accession>A0A438EYA9</accession>
<feature type="domain" description="Retroviral polymerase SH3-like" evidence="2">
    <location>
        <begin position="245"/>
        <end position="298"/>
    </location>
</feature>
<proteinExistence type="predicted"/>
<protein>
    <submittedName>
        <fullName evidence="3">Retrovirus-related Pol polyprotein from transposon RE2</fullName>
    </submittedName>
</protein>